<evidence type="ECO:0000313" key="3">
    <source>
        <dbReference type="Proteomes" id="UP000823749"/>
    </source>
</evidence>
<feature type="region of interest" description="Disordered" evidence="1">
    <location>
        <begin position="172"/>
        <end position="199"/>
    </location>
</feature>
<dbReference type="EMBL" id="JACTNZ010000003">
    <property type="protein sequence ID" value="KAG5557546.1"/>
    <property type="molecule type" value="Genomic_DNA"/>
</dbReference>
<feature type="compositionally biased region" description="Pro residues" evidence="1">
    <location>
        <begin position="58"/>
        <end position="70"/>
    </location>
</feature>
<evidence type="ECO:0000256" key="1">
    <source>
        <dbReference type="SAM" id="MobiDB-lite"/>
    </source>
</evidence>
<keyword evidence="3" id="KW-1185">Reference proteome</keyword>
<feature type="compositionally biased region" description="Basic residues" evidence="1">
    <location>
        <begin position="126"/>
        <end position="135"/>
    </location>
</feature>
<name>A0AAV6KZM5_9ERIC</name>
<gene>
    <name evidence="2" type="ORF">RHGRI_007701</name>
</gene>
<dbReference type="Proteomes" id="UP000823749">
    <property type="component" value="Chromosome 3"/>
</dbReference>
<sequence length="199" mass="21216">MAAAAPPPPPSPAPTYLHKTTQLATRSSPESASPPNPTSPTSTSSSTKWPSSSASPTSSPPQNPLSPPPSSIITSLLPSTPSPSSSSKPPPLPSPKPTTQFHTHHQILHLRPPHRRPGTRPFQIGRKQRRRRGRVRSILPELLDFPGETRVLHRGLVREGVLQEERVGEDAAVGRGGAGGEDRVREGGMGGTRLECECD</sequence>
<feature type="compositionally biased region" description="Pro residues" evidence="1">
    <location>
        <begin position="1"/>
        <end position="13"/>
    </location>
</feature>
<dbReference type="AlphaFoldDB" id="A0AAV6KZM5"/>
<accession>A0AAV6KZM5</accession>
<proteinExistence type="predicted"/>
<feature type="region of interest" description="Disordered" evidence="1">
    <location>
        <begin position="1"/>
        <end position="135"/>
    </location>
</feature>
<feature type="compositionally biased region" description="Basic residues" evidence="1">
    <location>
        <begin position="102"/>
        <end position="118"/>
    </location>
</feature>
<feature type="compositionally biased region" description="Low complexity" evidence="1">
    <location>
        <begin position="71"/>
        <end position="87"/>
    </location>
</feature>
<protein>
    <submittedName>
        <fullName evidence="2">Uncharacterized protein</fullName>
    </submittedName>
</protein>
<organism evidence="2 3">
    <name type="scientific">Rhododendron griersonianum</name>
    <dbReference type="NCBI Taxonomy" id="479676"/>
    <lineage>
        <taxon>Eukaryota</taxon>
        <taxon>Viridiplantae</taxon>
        <taxon>Streptophyta</taxon>
        <taxon>Embryophyta</taxon>
        <taxon>Tracheophyta</taxon>
        <taxon>Spermatophyta</taxon>
        <taxon>Magnoliopsida</taxon>
        <taxon>eudicotyledons</taxon>
        <taxon>Gunneridae</taxon>
        <taxon>Pentapetalae</taxon>
        <taxon>asterids</taxon>
        <taxon>Ericales</taxon>
        <taxon>Ericaceae</taxon>
        <taxon>Ericoideae</taxon>
        <taxon>Rhodoreae</taxon>
        <taxon>Rhododendron</taxon>
    </lineage>
</organism>
<evidence type="ECO:0000313" key="2">
    <source>
        <dbReference type="EMBL" id="KAG5557546.1"/>
    </source>
</evidence>
<reference evidence="2" key="1">
    <citation type="submission" date="2020-08" db="EMBL/GenBank/DDBJ databases">
        <title>Plant Genome Project.</title>
        <authorList>
            <person name="Zhang R.-G."/>
        </authorList>
    </citation>
    <scope>NUCLEOTIDE SEQUENCE</scope>
    <source>
        <strain evidence="2">WSP0</strain>
        <tissue evidence="2">Leaf</tissue>
    </source>
</reference>
<comment type="caution">
    <text evidence="2">The sequence shown here is derived from an EMBL/GenBank/DDBJ whole genome shotgun (WGS) entry which is preliminary data.</text>
</comment>
<feature type="compositionally biased region" description="Low complexity" evidence="1">
    <location>
        <begin position="39"/>
        <end position="57"/>
    </location>
</feature>